<keyword evidence="2" id="KW-0813">Transport</keyword>
<reference evidence="8" key="1">
    <citation type="submission" date="2018-06" db="EMBL/GenBank/DDBJ databases">
        <authorList>
            <person name="Zhirakovskaya E."/>
        </authorList>
    </citation>
    <scope>NUCLEOTIDE SEQUENCE</scope>
</reference>
<keyword evidence="5 7" id="KW-1133">Transmembrane helix</keyword>
<dbReference type="GO" id="GO:0005886">
    <property type="term" value="C:plasma membrane"/>
    <property type="evidence" value="ECO:0007669"/>
    <property type="project" value="UniProtKB-SubCell"/>
</dbReference>
<feature type="transmembrane region" description="Helical" evidence="7">
    <location>
        <begin position="88"/>
        <end position="108"/>
    </location>
</feature>
<dbReference type="InterPro" id="IPR035906">
    <property type="entry name" value="MetI-like_sf"/>
</dbReference>
<keyword evidence="4 7" id="KW-0812">Transmembrane</keyword>
<feature type="transmembrane region" description="Helical" evidence="7">
    <location>
        <begin position="20"/>
        <end position="41"/>
    </location>
</feature>
<gene>
    <name evidence="8" type="ORF">MNBD_CHLOROFLEXI01-2397</name>
</gene>
<dbReference type="EMBL" id="UOEU01001005">
    <property type="protein sequence ID" value="VAW43034.1"/>
    <property type="molecule type" value="Genomic_DNA"/>
</dbReference>
<protein>
    <submittedName>
        <fullName evidence="8">Uncharacterized protein</fullName>
    </submittedName>
</protein>
<dbReference type="AlphaFoldDB" id="A0A3B0WHL4"/>
<dbReference type="PANTHER" id="PTHR43744:SF8">
    <property type="entry name" value="SN-GLYCEROL-3-PHOSPHATE TRANSPORT SYSTEM PERMEASE PROTEIN UGPE"/>
    <property type="match status" value="1"/>
</dbReference>
<evidence type="ECO:0000256" key="5">
    <source>
        <dbReference type="ARBA" id="ARBA00022989"/>
    </source>
</evidence>
<evidence type="ECO:0000256" key="6">
    <source>
        <dbReference type="ARBA" id="ARBA00023136"/>
    </source>
</evidence>
<keyword evidence="3" id="KW-1003">Cell membrane</keyword>
<dbReference type="PANTHER" id="PTHR43744">
    <property type="entry name" value="ABC TRANSPORTER PERMEASE PROTEIN MG189-RELATED-RELATED"/>
    <property type="match status" value="1"/>
</dbReference>
<evidence type="ECO:0000256" key="2">
    <source>
        <dbReference type="ARBA" id="ARBA00022448"/>
    </source>
</evidence>
<dbReference type="SUPFAM" id="SSF161098">
    <property type="entry name" value="MetI-like"/>
    <property type="match status" value="1"/>
</dbReference>
<sequence>MTVTTPTSKRKVKLSSNDLALQIGLITVGLLVALPILIAIFSSFKSLQDISANPTAILPREWTFRNYITAWNATPFGRYLINSSIQSGIIVLAQVIFSVMAAFAFTFLE</sequence>
<dbReference type="Gene3D" id="1.10.3720.10">
    <property type="entry name" value="MetI-like"/>
    <property type="match status" value="1"/>
</dbReference>
<name>A0A3B0WHL4_9ZZZZ</name>
<evidence type="ECO:0000256" key="7">
    <source>
        <dbReference type="SAM" id="Phobius"/>
    </source>
</evidence>
<evidence type="ECO:0000256" key="4">
    <source>
        <dbReference type="ARBA" id="ARBA00022692"/>
    </source>
</evidence>
<proteinExistence type="predicted"/>
<keyword evidence="6 7" id="KW-0472">Membrane</keyword>
<accession>A0A3B0WHL4</accession>
<evidence type="ECO:0000313" key="8">
    <source>
        <dbReference type="EMBL" id="VAW43034.1"/>
    </source>
</evidence>
<evidence type="ECO:0000256" key="3">
    <source>
        <dbReference type="ARBA" id="ARBA00022475"/>
    </source>
</evidence>
<organism evidence="8">
    <name type="scientific">hydrothermal vent metagenome</name>
    <dbReference type="NCBI Taxonomy" id="652676"/>
    <lineage>
        <taxon>unclassified sequences</taxon>
        <taxon>metagenomes</taxon>
        <taxon>ecological metagenomes</taxon>
    </lineage>
</organism>
<comment type="subcellular location">
    <subcellularLocation>
        <location evidence="1">Cell membrane</location>
        <topology evidence="1">Multi-pass membrane protein</topology>
    </subcellularLocation>
</comment>
<evidence type="ECO:0000256" key="1">
    <source>
        <dbReference type="ARBA" id="ARBA00004651"/>
    </source>
</evidence>
<feature type="non-terminal residue" evidence="8">
    <location>
        <position position="109"/>
    </location>
</feature>